<dbReference type="InterPro" id="IPR036291">
    <property type="entry name" value="NAD(P)-bd_dom_sf"/>
</dbReference>
<dbReference type="GO" id="GO:0008202">
    <property type="term" value="P:steroid metabolic process"/>
    <property type="evidence" value="ECO:0007669"/>
    <property type="project" value="UniProtKB-KW"/>
</dbReference>
<dbReference type="AlphaFoldDB" id="A0A9D1K4V0"/>
<keyword evidence="10" id="KW-0443">Lipid metabolism</keyword>
<sequence>MLQGKTALITGGSRGIGRAIALRMAREGANVAILYAGNEAAAQETVEAARALGPKAFCARADVGEYAQVESAIQAAKEALGPIHILVNNAGIARDKLIMRMSSEDFAAVVRVNLMGAFHTIRVLTPDFVRQRAGRIINIASVAGLMGNPGQANYASAKAGLIGLTKTVAKELASRGVTCNAIAPGFVETDMTREMNQSALEAAMNAVPLKRMGKPEEIAAAAAFLASDDAAYITGAVLSIDGGLNM</sequence>
<evidence type="ECO:0000256" key="2">
    <source>
        <dbReference type="ARBA" id="ARBA00006484"/>
    </source>
</evidence>
<keyword evidence="4 9" id="KW-0521">NADP</keyword>
<reference evidence="12" key="2">
    <citation type="journal article" date="2021" name="PeerJ">
        <title>Extensive microbial diversity within the chicken gut microbiome revealed by metagenomics and culture.</title>
        <authorList>
            <person name="Gilroy R."/>
            <person name="Ravi A."/>
            <person name="Getino M."/>
            <person name="Pursley I."/>
            <person name="Horton D.L."/>
            <person name="Alikhan N.F."/>
            <person name="Baker D."/>
            <person name="Gharbi K."/>
            <person name="Hall N."/>
            <person name="Watson M."/>
            <person name="Adriaenssens E.M."/>
            <person name="Foster-Nyarko E."/>
            <person name="Jarju S."/>
            <person name="Secka A."/>
            <person name="Antonio M."/>
            <person name="Oren A."/>
            <person name="Chaudhuri R.R."/>
            <person name="La Ragione R."/>
            <person name="Hildebrand F."/>
            <person name="Pallen M.J."/>
        </authorList>
    </citation>
    <scope>NUCLEOTIDE SEQUENCE</scope>
    <source>
        <strain evidence="12">13766</strain>
    </source>
</reference>
<keyword evidence="10" id="KW-0275">Fatty acid biosynthesis</keyword>
<dbReference type="PRINTS" id="PR00080">
    <property type="entry name" value="SDRFAMILY"/>
</dbReference>
<comment type="function">
    <text evidence="10">Catalyzes the NADPH-dependent reduction of beta-ketoacyl-ACP substrates to beta-hydroxyacyl-ACP products, the first reductive step in the elongation cycle of fatty acid biosynthesis.</text>
</comment>
<comment type="caution">
    <text evidence="12">The sequence shown here is derived from an EMBL/GenBank/DDBJ whole genome shotgun (WGS) entry which is preliminary data.</text>
</comment>
<feature type="domain" description="Ketoreductase" evidence="11">
    <location>
        <begin position="5"/>
        <end position="185"/>
    </location>
</feature>
<gene>
    <name evidence="12" type="primary">fabG</name>
    <name evidence="12" type="ORF">IAA84_02150</name>
</gene>
<dbReference type="FunFam" id="3.40.50.720:FF:000115">
    <property type="entry name" value="3-oxoacyl-[acyl-carrier-protein] reductase FabG"/>
    <property type="match status" value="1"/>
</dbReference>
<evidence type="ECO:0000256" key="7">
    <source>
        <dbReference type="ARBA" id="ARBA00048508"/>
    </source>
</evidence>
<evidence type="ECO:0000259" key="11">
    <source>
        <dbReference type="SMART" id="SM00822"/>
    </source>
</evidence>
<dbReference type="Gene3D" id="3.40.50.720">
    <property type="entry name" value="NAD(P)-binding Rossmann-like Domain"/>
    <property type="match status" value="1"/>
</dbReference>
<evidence type="ECO:0000256" key="1">
    <source>
        <dbReference type="ARBA" id="ARBA00005194"/>
    </source>
</evidence>
<comment type="similarity">
    <text evidence="2 10">Belongs to the short-chain dehydrogenases/reductases (SDR) family.</text>
</comment>
<comment type="pathway">
    <text evidence="1 10">Lipid metabolism; fatty acid biosynthesis.</text>
</comment>
<dbReference type="InterPro" id="IPR002347">
    <property type="entry name" value="SDR_fam"/>
</dbReference>
<dbReference type="NCBIfam" id="TIGR01830">
    <property type="entry name" value="3oxo_ACP_reduc"/>
    <property type="match status" value="1"/>
</dbReference>
<evidence type="ECO:0000256" key="9">
    <source>
        <dbReference type="PIRSR" id="PIRSR611284-2"/>
    </source>
</evidence>
<dbReference type="PANTHER" id="PTHR42879">
    <property type="entry name" value="3-OXOACYL-(ACYL-CARRIER-PROTEIN) REDUCTASE"/>
    <property type="match status" value="1"/>
</dbReference>
<dbReference type="EMBL" id="DVJN01000039">
    <property type="protein sequence ID" value="HIS91799.1"/>
    <property type="molecule type" value="Genomic_DNA"/>
</dbReference>
<feature type="binding site" evidence="9">
    <location>
        <begin position="11"/>
        <end position="14"/>
    </location>
    <ligand>
        <name>NADP(+)</name>
        <dbReference type="ChEBI" id="CHEBI:58349"/>
    </ligand>
</feature>
<dbReference type="Proteomes" id="UP000824140">
    <property type="component" value="Unassembled WGS sequence"/>
</dbReference>
<accession>A0A9D1K4V0</accession>
<protein>
    <recommendedName>
        <fullName evidence="3 10">3-oxoacyl-[acyl-carrier-protein] reductase</fullName>
        <ecNumber evidence="3 10">1.1.1.100</ecNumber>
    </recommendedName>
</protein>
<evidence type="ECO:0000256" key="5">
    <source>
        <dbReference type="ARBA" id="ARBA00023002"/>
    </source>
</evidence>
<evidence type="ECO:0000256" key="6">
    <source>
        <dbReference type="ARBA" id="ARBA00023221"/>
    </source>
</evidence>
<keyword evidence="5 10" id="KW-0560">Oxidoreductase</keyword>
<dbReference type="InterPro" id="IPR011284">
    <property type="entry name" value="3oxo_ACP_reduc"/>
</dbReference>
<dbReference type="InterPro" id="IPR057326">
    <property type="entry name" value="KR_dom"/>
</dbReference>
<dbReference type="PANTHER" id="PTHR42879:SF2">
    <property type="entry name" value="3-OXOACYL-[ACYL-CARRIER-PROTEIN] REDUCTASE FABG"/>
    <property type="match status" value="1"/>
</dbReference>
<evidence type="ECO:0000256" key="3">
    <source>
        <dbReference type="ARBA" id="ARBA00012948"/>
    </source>
</evidence>
<keyword evidence="10" id="KW-0444">Lipid biosynthesis</keyword>
<dbReference type="EC" id="1.1.1.100" evidence="3 10"/>
<dbReference type="PRINTS" id="PR00081">
    <property type="entry name" value="GDHRDH"/>
</dbReference>
<dbReference type="InterPro" id="IPR020904">
    <property type="entry name" value="Sc_DH/Rdtase_CS"/>
</dbReference>
<evidence type="ECO:0000256" key="10">
    <source>
        <dbReference type="RuleBase" id="RU366074"/>
    </source>
</evidence>
<dbReference type="SUPFAM" id="SSF51735">
    <property type="entry name" value="NAD(P)-binding Rossmann-fold domains"/>
    <property type="match status" value="1"/>
</dbReference>
<name>A0A9D1K4V0_9FIRM</name>
<comment type="catalytic activity">
    <reaction evidence="7 10">
        <text>a (3R)-hydroxyacyl-[ACP] + NADP(+) = a 3-oxoacyl-[ACP] + NADPH + H(+)</text>
        <dbReference type="Rhea" id="RHEA:17397"/>
        <dbReference type="Rhea" id="RHEA-COMP:9916"/>
        <dbReference type="Rhea" id="RHEA-COMP:9945"/>
        <dbReference type="ChEBI" id="CHEBI:15378"/>
        <dbReference type="ChEBI" id="CHEBI:57783"/>
        <dbReference type="ChEBI" id="CHEBI:58349"/>
        <dbReference type="ChEBI" id="CHEBI:78776"/>
        <dbReference type="ChEBI" id="CHEBI:78827"/>
        <dbReference type="EC" id="1.1.1.100"/>
    </reaction>
</comment>
<evidence type="ECO:0000256" key="8">
    <source>
        <dbReference type="PIRSR" id="PIRSR611284-1"/>
    </source>
</evidence>
<dbReference type="GO" id="GO:0004316">
    <property type="term" value="F:3-oxoacyl-[acyl-carrier-protein] reductase (NADPH) activity"/>
    <property type="evidence" value="ECO:0007669"/>
    <property type="project" value="UniProtKB-UniRule"/>
</dbReference>
<proteinExistence type="inferred from homology"/>
<evidence type="ECO:0000313" key="13">
    <source>
        <dbReference type="Proteomes" id="UP000824140"/>
    </source>
</evidence>
<reference evidence="12" key="1">
    <citation type="submission" date="2020-10" db="EMBL/GenBank/DDBJ databases">
        <authorList>
            <person name="Gilroy R."/>
        </authorList>
    </citation>
    <scope>NUCLEOTIDE SEQUENCE</scope>
    <source>
        <strain evidence="12">13766</strain>
    </source>
</reference>
<feature type="binding site" evidence="9">
    <location>
        <position position="89"/>
    </location>
    <ligand>
        <name>NADP(+)</name>
        <dbReference type="ChEBI" id="CHEBI:58349"/>
    </ligand>
</feature>
<dbReference type="NCBIfam" id="NF005559">
    <property type="entry name" value="PRK07231.1"/>
    <property type="match status" value="1"/>
</dbReference>
<evidence type="ECO:0000313" key="12">
    <source>
        <dbReference type="EMBL" id="HIS91799.1"/>
    </source>
</evidence>
<dbReference type="InterPro" id="IPR050259">
    <property type="entry name" value="SDR"/>
</dbReference>
<dbReference type="SMART" id="SM00822">
    <property type="entry name" value="PKS_KR"/>
    <property type="match status" value="1"/>
</dbReference>
<feature type="active site" description="Proton acceptor" evidence="8">
    <location>
        <position position="154"/>
    </location>
</feature>
<dbReference type="Pfam" id="PF13561">
    <property type="entry name" value="adh_short_C2"/>
    <property type="match status" value="1"/>
</dbReference>
<dbReference type="NCBIfam" id="NF009466">
    <property type="entry name" value="PRK12826.1-2"/>
    <property type="match status" value="1"/>
</dbReference>
<dbReference type="GO" id="GO:0051287">
    <property type="term" value="F:NAD binding"/>
    <property type="evidence" value="ECO:0007669"/>
    <property type="project" value="UniProtKB-UniRule"/>
</dbReference>
<comment type="subunit">
    <text evidence="10">Homotetramer.</text>
</comment>
<organism evidence="12 13">
    <name type="scientific">Candidatus Alectryocaccomicrobium excrementavium</name>
    <dbReference type="NCBI Taxonomy" id="2840668"/>
    <lineage>
        <taxon>Bacteria</taxon>
        <taxon>Bacillati</taxon>
        <taxon>Bacillota</taxon>
        <taxon>Clostridia</taxon>
        <taxon>Candidatus Alectryocaccomicrobium</taxon>
    </lineage>
</organism>
<evidence type="ECO:0000256" key="4">
    <source>
        <dbReference type="ARBA" id="ARBA00022857"/>
    </source>
</evidence>
<keyword evidence="6" id="KW-0753">Steroid metabolism</keyword>
<keyword evidence="10" id="KW-0276">Fatty acid metabolism</keyword>
<feature type="binding site" evidence="9">
    <location>
        <begin position="154"/>
        <end position="158"/>
    </location>
    <ligand>
        <name>NADP(+)</name>
        <dbReference type="ChEBI" id="CHEBI:58349"/>
    </ligand>
</feature>
<dbReference type="PROSITE" id="PS00061">
    <property type="entry name" value="ADH_SHORT"/>
    <property type="match status" value="1"/>
</dbReference>
<dbReference type="GO" id="GO:0006633">
    <property type="term" value="P:fatty acid biosynthetic process"/>
    <property type="evidence" value="ECO:0007669"/>
    <property type="project" value="UniProtKB-KW"/>
</dbReference>